<dbReference type="GO" id="GO:0003700">
    <property type="term" value="F:DNA-binding transcription factor activity"/>
    <property type="evidence" value="ECO:0007669"/>
    <property type="project" value="TreeGrafter"/>
</dbReference>
<dbReference type="GO" id="GO:0003677">
    <property type="term" value="F:DNA binding"/>
    <property type="evidence" value="ECO:0007669"/>
    <property type="project" value="UniProtKB-KW"/>
</dbReference>
<dbReference type="InterPro" id="IPR036388">
    <property type="entry name" value="WH-like_DNA-bd_sf"/>
</dbReference>
<dbReference type="InterPro" id="IPR014757">
    <property type="entry name" value="Tscrpt_reg_IclR_C"/>
</dbReference>
<organism evidence="6 7">
    <name type="scientific">Aquibium oceanicum</name>
    <dbReference type="NCBI Taxonomy" id="1670800"/>
    <lineage>
        <taxon>Bacteria</taxon>
        <taxon>Pseudomonadati</taxon>
        <taxon>Pseudomonadota</taxon>
        <taxon>Alphaproteobacteria</taxon>
        <taxon>Hyphomicrobiales</taxon>
        <taxon>Phyllobacteriaceae</taxon>
        <taxon>Aquibium</taxon>
    </lineage>
</organism>
<evidence type="ECO:0000256" key="2">
    <source>
        <dbReference type="ARBA" id="ARBA00023125"/>
    </source>
</evidence>
<dbReference type="Gene3D" id="1.10.10.10">
    <property type="entry name" value="Winged helix-like DNA-binding domain superfamily/Winged helix DNA-binding domain"/>
    <property type="match status" value="1"/>
</dbReference>
<keyword evidence="3" id="KW-0804">Transcription</keyword>
<reference evidence="7" key="1">
    <citation type="submission" date="2016-11" db="EMBL/GenBank/DDBJ databases">
        <title>Mesorhizobium oceanicum sp. nov., isolated from deep seawater in South China Sea.</title>
        <authorList>
            <person name="Fu G.-Y."/>
        </authorList>
    </citation>
    <scope>NUCLEOTIDE SEQUENCE [LARGE SCALE GENOMIC DNA]</scope>
    <source>
        <strain evidence="7">B7</strain>
    </source>
</reference>
<dbReference type="PANTHER" id="PTHR30136">
    <property type="entry name" value="HELIX-TURN-HELIX TRANSCRIPTIONAL REGULATOR, ICLR FAMILY"/>
    <property type="match status" value="1"/>
</dbReference>
<dbReference type="KEGG" id="meso:BSQ44_09945"/>
<dbReference type="GO" id="GO:0045892">
    <property type="term" value="P:negative regulation of DNA-templated transcription"/>
    <property type="evidence" value="ECO:0007669"/>
    <property type="project" value="TreeGrafter"/>
</dbReference>
<dbReference type="InterPro" id="IPR005471">
    <property type="entry name" value="Tscrpt_reg_IclR_N"/>
</dbReference>
<dbReference type="AlphaFoldDB" id="A0A1L3SQT2"/>
<evidence type="ECO:0000259" key="4">
    <source>
        <dbReference type="PROSITE" id="PS51077"/>
    </source>
</evidence>
<feature type="domain" description="HTH iclR-type" evidence="4">
    <location>
        <begin position="17"/>
        <end position="78"/>
    </location>
</feature>
<protein>
    <submittedName>
        <fullName evidence="6">Transcriptional regulator</fullName>
    </submittedName>
</protein>
<dbReference type="EMBL" id="CP018171">
    <property type="protein sequence ID" value="APH71652.1"/>
    <property type="molecule type" value="Genomic_DNA"/>
</dbReference>
<proteinExistence type="predicted"/>
<dbReference type="SUPFAM" id="SSF55781">
    <property type="entry name" value="GAF domain-like"/>
    <property type="match status" value="1"/>
</dbReference>
<dbReference type="SMART" id="SM00346">
    <property type="entry name" value="HTH_ICLR"/>
    <property type="match status" value="1"/>
</dbReference>
<dbReference type="Proteomes" id="UP000182840">
    <property type="component" value="Chromosome"/>
</dbReference>
<evidence type="ECO:0000256" key="1">
    <source>
        <dbReference type="ARBA" id="ARBA00023015"/>
    </source>
</evidence>
<dbReference type="Pfam" id="PF01614">
    <property type="entry name" value="IclR_C"/>
    <property type="match status" value="1"/>
</dbReference>
<gene>
    <name evidence="6" type="ORF">BSQ44_09945</name>
</gene>
<accession>A0A1L3SQT2</accession>
<dbReference type="OrthoDB" id="9807558at2"/>
<dbReference type="InterPro" id="IPR036390">
    <property type="entry name" value="WH_DNA-bd_sf"/>
</dbReference>
<name>A0A1L3SQT2_9HYPH</name>
<dbReference type="InterPro" id="IPR029016">
    <property type="entry name" value="GAF-like_dom_sf"/>
</dbReference>
<evidence type="ECO:0000259" key="5">
    <source>
        <dbReference type="PROSITE" id="PS51078"/>
    </source>
</evidence>
<feature type="domain" description="IclR-ED" evidence="5">
    <location>
        <begin position="79"/>
        <end position="264"/>
    </location>
</feature>
<dbReference type="Pfam" id="PF09339">
    <property type="entry name" value="HTH_IclR"/>
    <property type="match status" value="1"/>
</dbReference>
<dbReference type="STRING" id="1670800.BSQ44_09945"/>
<keyword evidence="7" id="KW-1185">Reference proteome</keyword>
<keyword evidence="2" id="KW-0238">DNA-binding</keyword>
<sequence length="273" mass="30797">MSILWTREGEISDSGQVRAVERAFRILQAINTRDGAKAAEIAASTGIPRPTVYRLLETMEQLNFIVQDRLSNKWRVALHAKSLSSGFREADWVCQIVIPEMVRFGKRILWPVDLMVLQNDRMEIRESTYYLSPYALDRGMVGTRLPLIDTASGRAYLAFSSDIECRNMIAGLEVLYGAKMPLMTRDGPLDAVLAQCRELGVGFRKQGFRVDTMSISAPIFQNGSVVACITIIWLSSALKFDNAIELYRDDLLSMTTRLSEEIARLRMDEALFS</sequence>
<dbReference type="SUPFAM" id="SSF46785">
    <property type="entry name" value="Winged helix' DNA-binding domain"/>
    <property type="match status" value="1"/>
</dbReference>
<dbReference type="PROSITE" id="PS51077">
    <property type="entry name" value="HTH_ICLR"/>
    <property type="match status" value="1"/>
</dbReference>
<dbReference type="Gene3D" id="3.30.450.40">
    <property type="match status" value="1"/>
</dbReference>
<dbReference type="PANTHER" id="PTHR30136:SF23">
    <property type="entry name" value="DNA-BINDING TRANSCRIPTIONAL ACTIVATOR MHPR"/>
    <property type="match status" value="1"/>
</dbReference>
<evidence type="ECO:0000256" key="3">
    <source>
        <dbReference type="ARBA" id="ARBA00023163"/>
    </source>
</evidence>
<dbReference type="PROSITE" id="PS51078">
    <property type="entry name" value="ICLR_ED"/>
    <property type="match status" value="1"/>
</dbReference>
<dbReference type="RefSeq" id="WP_072603550.1">
    <property type="nucleotide sequence ID" value="NZ_CP018171.1"/>
</dbReference>
<dbReference type="InterPro" id="IPR050707">
    <property type="entry name" value="HTH_MetabolicPath_Reg"/>
</dbReference>
<evidence type="ECO:0000313" key="6">
    <source>
        <dbReference type="EMBL" id="APH71652.1"/>
    </source>
</evidence>
<keyword evidence="1" id="KW-0805">Transcription regulation</keyword>
<evidence type="ECO:0000313" key="7">
    <source>
        <dbReference type="Proteomes" id="UP000182840"/>
    </source>
</evidence>